<name>M0L0P5_HALJT</name>
<dbReference type="eggNOG" id="arCOG01248">
    <property type="taxonomic scope" value="Archaea"/>
</dbReference>
<accession>M0L0P5</accession>
<reference evidence="1 2" key="1">
    <citation type="journal article" date="2014" name="PLoS Genet.">
        <title>Phylogenetically driven sequencing of extremely halophilic archaea reveals strategies for static and dynamic osmo-response.</title>
        <authorList>
            <person name="Becker E.A."/>
            <person name="Seitzer P.M."/>
            <person name="Tritt A."/>
            <person name="Larsen D."/>
            <person name="Krusor M."/>
            <person name="Yao A.I."/>
            <person name="Wu D."/>
            <person name="Madern D."/>
            <person name="Eisen J.A."/>
            <person name="Darling A.E."/>
            <person name="Facciotti M.T."/>
        </authorList>
    </citation>
    <scope>NUCLEOTIDE SEQUENCE [LARGE SCALE GENOMIC DNA]</scope>
    <source>
        <strain evidence="2">ATCC 49778 / DSM 6131 / JCM 7785 / NBRC 101032 / NCIMB 13157 / TR-1</strain>
    </source>
</reference>
<comment type="caution">
    <text evidence="1">The sequence shown here is derived from an EMBL/GenBank/DDBJ whole genome shotgun (WGS) entry which is preliminary data.</text>
</comment>
<dbReference type="AlphaFoldDB" id="M0L0P5"/>
<evidence type="ECO:0000313" key="1">
    <source>
        <dbReference type="EMBL" id="EMA27116.1"/>
    </source>
</evidence>
<dbReference type="Proteomes" id="UP000011524">
    <property type="component" value="Unassembled WGS sequence"/>
</dbReference>
<keyword evidence="2" id="KW-1185">Reference proteome</keyword>
<gene>
    <name evidence="1" type="ORF">C444_21076</name>
</gene>
<sequence>MDRLPPEYDATPGDDALEAAIEKRLVDIDSGRYRTNVASVLRKFAAWAWFSMASLTEDIDDDL</sequence>
<evidence type="ECO:0000313" key="2">
    <source>
        <dbReference type="Proteomes" id="UP000011524"/>
    </source>
</evidence>
<dbReference type="EMBL" id="AOLY01000046">
    <property type="protein sequence ID" value="EMA27116.1"/>
    <property type="molecule type" value="Genomic_DNA"/>
</dbReference>
<organism evidence="1 2">
    <name type="scientific">Haloarcula japonica (strain ATCC 49778 / DSM 6131 / JCM 7785 / NBRC 101032 / NCIMB 13157 / TR-1)</name>
    <dbReference type="NCBI Taxonomy" id="1227453"/>
    <lineage>
        <taxon>Archaea</taxon>
        <taxon>Methanobacteriati</taxon>
        <taxon>Methanobacteriota</taxon>
        <taxon>Stenosarchaea group</taxon>
        <taxon>Halobacteria</taxon>
        <taxon>Halobacteriales</taxon>
        <taxon>Haloarculaceae</taxon>
        <taxon>Haloarcula</taxon>
    </lineage>
</organism>
<dbReference type="PATRIC" id="fig|1227453.3.peg.4139"/>
<protein>
    <submittedName>
        <fullName evidence="1">Phage integrase</fullName>
    </submittedName>
</protein>
<dbReference type="RefSeq" id="WP_004595046.1">
    <property type="nucleotide sequence ID" value="NZ_AOLY01000046.1"/>
</dbReference>
<proteinExistence type="predicted"/>